<dbReference type="EMBL" id="MFHI01000032">
    <property type="protein sequence ID" value="OGF78183.1"/>
    <property type="molecule type" value="Genomic_DNA"/>
</dbReference>
<dbReference type="AlphaFoldDB" id="A0A1F5WR89"/>
<evidence type="ECO:0000313" key="1">
    <source>
        <dbReference type="EMBL" id="OGF78183.1"/>
    </source>
</evidence>
<proteinExistence type="predicted"/>
<comment type="caution">
    <text evidence="1">The sequence shown here is derived from an EMBL/GenBank/DDBJ whole genome shotgun (WGS) entry which is preliminary data.</text>
</comment>
<evidence type="ECO:0000313" key="2">
    <source>
        <dbReference type="Proteomes" id="UP000178425"/>
    </source>
</evidence>
<dbReference type="Proteomes" id="UP000178425">
    <property type="component" value="Unassembled WGS sequence"/>
</dbReference>
<gene>
    <name evidence="1" type="ORF">A2W54_03705</name>
</gene>
<sequence length="73" mass="8531">MALFDDYKKRLDQIIVAVDRGLDLKTRQNAAEDLAKYNFDLARDYKDHKLADDEWISLSVLSYNIRDGLLLLK</sequence>
<name>A0A1F5WR89_9BACT</name>
<protein>
    <submittedName>
        <fullName evidence="1">Uncharacterized protein</fullName>
    </submittedName>
</protein>
<reference evidence="1 2" key="1">
    <citation type="journal article" date="2016" name="Nat. Commun.">
        <title>Thousands of microbial genomes shed light on interconnected biogeochemical processes in an aquifer system.</title>
        <authorList>
            <person name="Anantharaman K."/>
            <person name="Brown C.T."/>
            <person name="Hug L.A."/>
            <person name="Sharon I."/>
            <person name="Castelle C.J."/>
            <person name="Probst A.J."/>
            <person name="Thomas B.C."/>
            <person name="Singh A."/>
            <person name="Wilkins M.J."/>
            <person name="Karaoz U."/>
            <person name="Brodie E.L."/>
            <person name="Williams K.H."/>
            <person name="Hubbard S.S."/>
            <person name="Banfield J.F."/>
        </authorList>
    </citation>
    <scope>NUCLEOTIDE SEQUENCE [LARGE SCALE GENOMIC DNA]</scope>
</reference>
<accession>A0A1F5WR89</accession>
<organism evidence="1 2">
    <name type="scientific">Candidatus Giovannonibacteria bacterium RIFCSPHIGHO2_02_43_13</name>
    <dbReference type="NCBI Taxonomy" id="1798330"/>
    <lineage>
        <taxon>Bacteria</taxon>
        <taxon>Candidatus Giovannoniibacteriota</taxon>
    </lineage>
</organism>